<gene>
    <name evidence="6" type="ORF">ENQ20_02160</name>
</gene>
<dbReference type="GO" id="GO:0003677">
    <property type="term" value="F:DNA binding"/>
    <property type="evidence" value="ECO:0007669"/>
    <property type="project" value="UniProtKB-KW"/>
</dbReference>
<feature type="domain" description="Sugar-binding" evidence="5">
    <location>
        <begin position="57"/>
        <end position="314"/>
    </location>
</feature>
<dbReference type="InterPro" id="IPR051054">
    <property type="entry name" value="SorC_transcr_regulators"/>
</dbReference>
<evidence type="ECO:0000256" key="4">
    <source>
        <dbReference type="ARBA" id="ARBA00023163"/>
    </source>
</evidence>
<dbReference type="CDD" id="cd00093">
    <property type="entry name" value="HTH_XRE"/>
    <property type="match status" value="1"/>
</dbReference>
<dbReference type="InterPro" id="IPR037171">
    <property type="entry name" value="NagB/RpiA_transferase-like"/>
</dbReference>
<keyword evidence="3" id="KW-0238">DNA-binding</keyword>
<proteinExistence type="inferred from homology"/>
<dbReference type="AlphaFoldDB" id="A0A7C1FDV5"/>
<dbReference type="SUPFAM" id="SSF100950">
    <property type="entry name" value="NagB/RpiA/CoA transferase-like"/>
    <property type="match status" value="1"/>
</dbReference>
<comment type="similarity">
    <text evidence="1">Belongs to the SorC transcriptional regulatory family.</text>
</comment>
<comment type="caution">
    <text evidence="6">The sequence shown here is derived from an EMBL/GenBank/DDBJ whole genome shotgun (WGS) entry which is preliminary data.</text>
</comment>
<evidence type="ECO:0000256" key="3">
    <source>
        <dbReference type="ARBA" id="ARBA00023125"/>
    </source>
</evidence>
<dbReference type="EMBL" id="DSMG01000032">
    <property type="protein sequence ID" value="HDX30277.1"/>
    <property type="molecule type" value="Genomic_DNA"/>
</dbReference>
<dbReference type="InterPro" id="IPR001387">
    <property type="entry name" value="Cro/C1-type_HTH"/>
</dbReference>
<evidence type="ECO:0000313" key="6">
    <source>
        <dbReference type="EMBL" id="HDX30277.1"/>
    </source>
</evidence>
<evidence type="ECO:0000256" key="2">
    <source>
        <dbReference type="ARBA" id="ARBA00023015"/>
    </source>
</evidence>
<reference evidence="6" key="1">
    <citation type="journal article" date="2020" name="mSystems">
        <title>Genome- and Community-Level Interaction Insights into Carbon Utilization and Element Cycling Functions of Hydrothermarchaeota in Hydrothermal Sediment.</title>
        <authorList>
            <person name="Zhou Z."/>
            <person name="Liu Y."/>
            <person name="Xu W."/>
            <person name="Pan J."/>
            <person name="Luo Z.H."/>
            <person name="Li M."/>
        </authorList>
    </citation>
    <scope>NUCLEOTIDE SEQUENCE [LARGE SCALE GENOMIC DNA]</scope>
    <source>
        <strain evidence="6">SpSt-289</strain>
    </source>
</reference>
<dbReference type="Gene3D" id="3.40.50.1360">
    <property type="match status" value="1"/>
</dbReference>
<dbReference type="GO" id="GO:0030246">
    <property type="term" value="F:carbohydrate binding"/>
    <property type="evidence" value="ECO:0007669"/>
    <property type="project" value="InterPro"/>
</dbReference>
<name>A0A7C1FDV5_9CHLR</name>
<sequence length="328" mass="35581">MNEHEDLLAMVASLYYKFHLGQAEIAARLGVSTSKISRLLKEAWERGIIEVTIKTPIPHDFELEMQLVARFQLSDALVLEAKPDADEASLLAGVGQLAAIYLQRIIPNLPEGSTIGVAWGTGVHATVSALPNHLAQGIDVVQLMGGVGALVIDGPDLARMVAAKLGGRHYDLHAPVLVERPEVRDLFLSEPTVREAIRRARSVQLAITGIGSVDERDSSFLRAGLITRNDLALLREQGVVGETIGRFFDAMGRTEGIEINRRVIGIELEDLRRIPKVVAVARGLTKAPAILAALRSRYLTVLATDNITARAVLALAEEQAPTERATIH</sequence>
<protein>
    <submittedName>
        <fullName evidence="6">Sugar-binding transcriptional regulator</fullName>
    </submittedName>
</protein>
<organism evidence="6">
    <name type="scientific">Caldilinea aerophila</name>
    <dbReference type="NCBI Taxonomy" id="133453"/>
    <lineage>
        <taxon>Bacteria</taxon>
        <taxon>Bacillati</taxon>
        <taxon>Chloroflexota</taxon>
        <taxon>Caldilineae</taxon>
        <taxon>Caldilineales</taxon>
        <taxon>Caldilineaceae</taxon>
        <taxon>Caldilinea</taxon>
    </lineage>
</organism>
<dbReference type="PANTHER" id="PTHR34294">
    <property type="entry name" value="TRANSCRIPTIONAL REGULATOR-RELATED"/>
    <property type="match status" value="1"/>
</dbReference>
<keyword evidence="4" id="KW-0804">Transcription</keyword>
<dbReference type="Gene3D" id="1.10.10.10">
    <property type="entry name" value="Winged helix-like DNA-binding domain superfamily/Winged helix DNA-binding domain"/>
    <property type="match status" value="1"/>
</dbReference>
<dbReference type="Pfam" id="PF04198">
    <property type="entry name" value="Sugar-bind"/>
    <property type="match status" value="1"/>
</dbReference>
<dbReference type="InterPro" id="IPR036388">
    <property type="entry name" value="WH-like_DNA-bd_sf"/>
</dbReference>
<accession>A0A7C1FDV5</accession>
<dbReference type="InterPro" id="IPR007324">
    <property type="entry name" value="Sugar-bd_dom_put"/>
</dbReference>
<evidence type="ECO:0000256" key="1">
    <source>
        <dbReference type="ARBA" id="ARBA00010466"/>
    </source>
</evidence>
<evidence type="ECO:0000259" key="5">
    <source>
        <dbReference type="Pfam" id="PF04198"/>
    </source>
</evidence>
<keyword evidence="2" id="KW-0805">Transcription regulation</keyword>
<dbReference type="PANTHER" id="PTHR34294:SF1">
    <property type="entry name" value="TRANSCRIPTIONAL REGULATOR LSRR"/>
    <property type="match status" value="1"/>
</dbReference>